<feature type="transmembrane region" description="Helical" evidence="7">
    <location>
        <begin position="117"/>
        <end position="135"/>
    </location>
</feature>
<comment type="subcellular location">
    <subcellularLocation>
        <location evidence="1 7">Membrane</location>
        <topology evidence="1 7">Multi-pass membrane protein</topology>
    </subcellularLocation>
</comment>
<dbReference type="Pfam" id="PF01384">
    <property type="entry name" value="PHO4"/>
    <property type="match status" value="1"/>
</dbReference>
<comment type="function">
    <text evidence="7">Sodium-phosphate symporter.</text>
</comment>
<organism evidence="8 9">
    <name type="scientific">Coemansia spiralis</name>
    <dbReference type="NCBI Taxonomy" id="417178"/>
    <lineage>
        <taxon>Eukaryota</taxon>
        <taxon>Fungi</taxon>
        <taxon>Fungi incertae sedis</taxon>
        <taxon>Zoopagomycota</taxon>
        <taxon>Kickxellomycotina</taxon>
        <taxon>Kickxellomycetes</taxon>
        <taxon>Kickxellales</taxon>
        <taxon>Kickxellaceae</taxon>
        <taxon>Coemansia</taxon>
    </lineage>
</organism>
<gene>
    <name evidence="8" type="ORF">GGI25_000546</name>
</gene>
<feature type="transmembrane region" description="Helical" evidence="7">
    <location>
        <begin position="185"/>
        <end position="202"/>
    </location>
</feature>
<keyword evidence="4 7" id="KW-0812">Transmembrane</keyword>
<feature type="transmembrane region" description="Helical" evidence="7">
    <location>
        <begin position="141"/>
        <end position="165"/>
    </location>
</feature>
<feature type="transmembrane region" description="Helical" evidence="7">
    <location>
        <begin position="378"/>
        <end position="396"/>
    </location>
</feature>
<comment type="caution">
    <text evidence="8">The sequence shown here is derived from an EMBL/GenBank/DDBJ whole genome shotgun (WGS) entry which is preliminary data.</text>
</comment>
<dbReference type="Proteomes" id="UP001151518">
    <property type="component" value="Unassembled WGS sequence"/>
</dbReference>
<dbReference type="EMBL" id="JANBTW010000004">
    <property type="protein sequence ID" value="KAJ2680573.1"/>
    <property type="molecule type" value="Genomic_DNA"/>
</dbReference>
<evidence type="ECO:0000256" key="7">
    <source>
        <dbReference type="RuleBase" id="RU363058"/>
    </source>
</evidence>
<evidence type="ECO:0000256" key="2">
    <source>
        <dbReference type="ARBA" id="ARBA00022448"/>
    </source>
</evidence>
<feature type="transmembrane region" description="Helical" evidence="7">
    <location>
        <begin position="514"/>
        <end position="539"/>
    </location>
</feature>
<name>A0A9W8GEK7_9FUNG</name>
<keyword evidence="5 7" id="KW-1133">Transmembrane helix</keyword>
<accession>A0A9W8GEK7</accession>
<evidence type="ECO:0000256" key="1">
    <source>
        <dbReference type="ARBA" id="ARBA00004141"/>
    </source>
</evidence>
<feature type="transmembrane region" description="Helical" evidence="7">
    <location>
        <begin position="214"/>
        <end position="238"/>
    </location>
</feature>
<feature type="transmembrane region" description="Helical" evidence="7">
    <location>
        <begin position="86"/>
        <end position="105"/>
    </location>
</feature>
<evidence type="ECO:0000256" key="5">
    <source>
        <dbReference type="ARBA" id="ARBA00022989"/>
    </source>
</evidence>
<reference evidence="8" key="1">
    <citation type="submission" date="2022-07" db="EMBL/GenBank/DDBJ databases">
        <title>Phylogenomic reconstructions and comparative analyses of Kickxellomycotina fungi.</title>
        <authorList>
            <person name="Reynolds N.K."/>
            <person name="Stajich J.E."/>
            <person name="Barry K."/>
            <person name="Grigoriev I.V."/>
            <person name="Crous P."/>
            <person name="Smith M.E."/>
        </authorList>
    </citation>
    <scope>NUCLEOTIDE SEQUENCE</scope>
    <source>
        <strain evidence="8">NRRL 3115</strain>
    </source>
</reference>
<evidence type="ECO:0000313" key="8">
    <source>
        <dbReference type="EMBL" id="KAJ2680573.1"/>
    </source>
</evidence>
<feature type="transmembrane region" description="Helical" evidence="7">
    <location>
        <begin position="42"/>
        <end position="66"/>
    </location>
</feature>
<dbReference type="GO" id="GO:0035435">
    <property type="term" value="P:phosphate ion transmembrane transport"/>
    <property type="evidence" value="ECO:0007669"/>
    <property type="project" value="TreeGrafter"/>
</dbReference>
<proteinExistence type="inferred from homology"/>
<evidence type="ECO:0000256" key="4">
    <source>
        <dbReference type="ARBA" id="ARBA00022692"/>
    </source>
</evidence>
<comment type="similarity">
    <text evidence="7">Belongs to the inorganic phosphate transporter (PiT) (TC 2.A.20) family.</text>
</comment>
<dbReference type="AlphaFoldDB" id="A0A9W8GEK7"/>
<evidence type="ECO:0000256" key="3">
    <source>
        <dbReference type="ARBA" id="ARBA00022592"/>
    </source>
</evidence>
<evidence type="ECO:0000256" key="6">
    <source>
        <dbReference type="ARBA" id="ARBA00023136"/>
    </source>
</evidence>
<dbReference type="PANTHER" id="PTHR11101">
    <property type="entry name" value="PHOSPHATE TRANSPORTER"/>
    <property type="match status" value="1"/>
</dbReference>
<dbReference type="InterPro" id="IPR001204">
    <property type="entry name" value="Phos_transporter"/>
</dbReference>
<dbReference type="GO" id="GO:0016020">
    <property type="term" value="C:membrane"/>
    <property type="evidence" value="ECO:0007669"/>
    <property type="project" value="UniProtKB-SubCell"/>
</dbReference>
<keyword evidence="6 7" id="KW-0472">Membrane</keyword>
<feature type="transmembrane region" description="Helical" evidence="7">
    <location>
        <begin position="430"/>
        <end position="451"/>
    </location>
</feature>
<evidence type="ECO:0000313" key="9">
    <source>
        <dbReference type="Proteomes" id="UP001151518"/>
    </source>
</evidence>
<sequence length="548" mass="58403">MNPHDYTWIFALGIVASICDAFGIGANDVANSFASSVSSGSLTLAQACIIAVFTEFLGALLLGSSTSETIKGGILSVKQFSDQPELLMLGMLCALVGSATWVIFASKKGAPVSTTHSIVGAIIGVGISAFGGKAIKWDYSGVAKIITSWFVSPAAAGIVTAIIYLPTRFFILESPNSLERGIKAIPIYFFITSLIGAFYIIYKGAPGTNAAKMPVGAIVGISFGVAAGVTAFAWVFFVKWLRRKVIGKEDIRWYHILFVHFIKHRPMPSQPPTESSFSTESIEASRGLETGSEAEIEDKAVVSASQGDIATKAIEAGKEANANPSEPAEKQASRVFHIWTLFKYYALRGIKKDVRNLNNTKLSNVHNAAKKFDDDTEYLFSFLQIITACLASFAHGSNDVANAAGPIASIYETWKQARVNESGKSPVPTWILAMAGAAIDLGLVTFGYHVMRRLGNGVTYLSPSRGFSAELGASLTVLTASKIGLPVSTTHCITGAITAIGLCNGSFRAINWRVLAWCMLSWLVTLPIAGLIAGLLFAFGSNAPNKLI</sequence>
<protein>
    <recommendedName>
        <fullName evidence="7">Phosphate transporter</fullName>
    </recommendedName>
</protein>
<keyword evidence="2 7" id="KW-0813">Transport</keyword>
<dbReference type="GO" id="GO:0005315">
    <property type="term" value="F:phosphate transmembrane transporter activity"/>
    <property type="evidence" value="ECO:0007669"/>
    <property type="project" value="InterPro"/>
</dbReference>
<dbReference type="OrthoDB" id="260807at2759"/>
<feature type="transmembrane region" description="Helical" evidence="7">
    <location>
        <begin position="6"/>
        <end position="30"/>
    </location>
</feature>
<dbReference type="PANTHER" id="PTHR11101:SF80">
    <property type="entry name" value="PHOSPHATE TRANSPORTER"/>
    <property type="match status" value="1"/>
</dbReference>
<keyword evidence="3 7" id="KW-0592">Phosphate transport</keyword>